<comment type="caution">
    <text evidence="8">The sequence shown here is derived from an EMBL/GenBank/DDBJ whole genome shotgun (WGS) entry which is preliminary data.</text>
</comment>
<dbReference type="InterPro" id="IPR011629">
    <property type="entry name" value="CobW-like_C"/>
</dbReference>
<evidence type="ECO:0008006" key="10">
    <source>
        <dbReference type="Google" id="ProtNLM"/>
    </source>
</evidence>
<name>A0A4U6QEJ9_9ACTN</name>
<proteinExistence type="inferred from homology"/>
<dbReference type="GO" id="GO:0016787">
    <property type="term" value="F:hydrolase activity"/>
    <property type="evidence" value="ECO:0007669"/>
    <property type="project" value="UniProtKB-KW"/>
</dbReference>
<evidence type="ECO:0000256" key="2">
    <source>
        <dbReference type="ARBA" id="ARBA00022801"/>
    </source>
</evidence>
<keyword evidence="3" id="KW-0143">Chaperone</keyword>
<evidence type="ECO:0000259" key="7">
    <source>
        <dbReference type="Pfam" id="PF07683"/>
    </source>
</evidence>
<dbReference type="Gene3D" id="3.40.50.300">
    <property type="entry name" value="P-loop containing nucleotide triphosphate hydrolases"/>
    <property type="match status" value="1"/>
</dbReference>
<comment type="similarity">
    <text evidence="4">Belongs to the SIMIBI class G3E GTPase family. ZNG1 subfamily.</text>
</comment>
<evidence type="ECO:0000259" key="6">
    <source>
        <dbReference type="Pfam" id="PF02492"/>
    </source>
</evidence>
<dbReference type="InterPro" id="IPR003495">
    <property type="entry name" value="CobW/HypB/UreG_nucleotide-bd"/>
</dbReference>
<keyword evidence="2" id="KW-0378">Hydrolase</keyword>
<dbReference type="RefSeq" id="WP_137450062.1">
    <property type="nucleotide sequence ID" value="NZ_SZZH01000003.1"/>
</dbReference>
<evidence type="ECO:0000313" key="8">
    <source>
        <dbReference type="EMBL" id="TKV58399.1"/>
    </source>
</evidence>
<dbReference type="Pfam" id="PF07683">
    <property type="entry name" value="CobW_C"/>
    <property type="match status" value="1"/>
</dbReference>
<feature type="domain" description="CobW/HypB/UreG nucleotide-binding" evidence="6">
    <location>
        <begin position="4"/>
        <end position="182"/>
    </location>
</feature>
<dbReference type="Pfam" id="PF02492">
    <property type="entry name" value="cobW"/>
    <property type="match status" value="1"/>
</dbReference>
<dbReference type="PANTHER" id="PTHR13748:SF62">
    <property type="entry name" value="COBW DOMAIN-CONTAINING PROTEIN"/>
    <property type="match status" value="1"/>
</dbReference>
<accession>A0A4U6QEJ9</accession>
<dbReference type="SUPFAM" id="SSF90002">
    <property type="entry name" value="Hypothetical protein YjiA, C-terminal domain"/>
    <property type="match status" value="1"/>
</dbReference>
<feature type="domain" description="CobW C-terminal" evidence="7">
    <location>
        <begin position="218"/>
        <end position="310"/>
    </location>
</feature>
<dbReference type="AlphaFoldDB" id="A0A4U6QEJ9"/>
<dbReference type="OrthoDB" id="9808822at2"/>
<dbReference type="InterPro" id="IPR036627">
    <property type="entry name" value="CobW-likC_sf"/>
</dbReference>
<reference evidence="8 9" key="1">
    <citation type="submission" date="2019-05" db="EMBL/GenBank/DDBJ databases">
        <title>Nakamurella sp. N5BH11, whole genome shotgun sequence.</title>
        <authorList>
            <person name="Tuo L."/>
        </authorList>
    </citation>
    <scope>NUCLEOTIDE SEQUENCE [LARGE SCALE GENOMIC DNA]</scope>
    <source>
        <strain evidence="8 9">N5BH11</strain>
    </source>
</reference>
<dbReference type="Gene3D" id="3.30.1220.10">
    <property type="entry name" value="CobW-like, C-terminal domain"/>
    <property type="match status" value="1"/>
</dbReference>
<evidence type="ECO:0000313" key="9">
    <source>
        <dbReference type="Proteomes" id="UP000306985"/>
    </source>
</evidence>
<keyword evidence="1" id="KW-0547">Nucleotide-binding</keyword>
<organism evidence="8 9">
    <name type="scientific">Nakamurella flava</name>
    <dbReference type="NCBI Taxonomy" id="2576308"/>
    <lineage>
        <taxon>Bacteria</taxon>
        <taxon>Bacillati</taxon>
        <taxon>Actinomycetota</taxon>
        <taxon>Actinomycetes</taxon>
        <taxon>Nakamurellales</taxon>
        <taxon>Nakamurellaceae</taxon>
        <taxon>Nakamurella</taxon>
    </lineage>
</organism>
<gene>
    <name evidence="8" type="ORF">FDO65_12565</name>
</gene>
<dbReference type="Proteomes" id="UP000306985">
    <property type="component" value="Unassembled WGS sequence"/>
</dbReference>
<protein>
    <recommendedName>
        <fullName evidence="10">Cobalamin biosynthesis protein CobW</fullName>
    </recommendedName>
</protein>
<dbReference type="GO" id="GO:0005737">
    <property type="term" value="C:cytoplasm"/>
    <property type="evidence" value="ECO:0007669"/>
    <property type="project" value="TreeGrafter"/>
</dbReference>
<dbReference type="InterPro" id="IPR051316">
    <property type="entry name" value="Zinc-reg_GTPase_activator"/>
</dbReference>
<dbReference type="GO" id="GO:0000166">
    <property type="term" value="F:nucleotide binding"/>
    <property type="evidence" value="ECO:0007669"/>
    <property type="project" value="UniProtKB-KW"/>
</dbReference>
<evidence type="ECO:0000256" key="4">
    <source>
        <dbReference type="ARBA" id="ARBA00034320"/>
    </source>
</evidence>
<dbReference type="InterPro" id="IPR027417">
    <property type="entry name" value="P-loop_NTPase"/>
</dbReference>
<evidence type="ECO:0000256" key="5">
    <source>
        <dbReference type="ARBA" id="ARBA00049117"/>
    </source>
</evidence>
<dbReference type="PANTHER" id="PTHR13748">
    <property type="entry name" value="COBW-RELATED"/>
    <property type="match status" value="1"/>
</dbReference>
<evidence type="ECO:0000256" key="1">
    <source>
        <dbReference type="ARBA" id="ARBA00022741"/>
    </source>
</evidence>
<comment type="catalytic activity">
    <reaction evidence="5">
        <text>GTP + H2O = GDP + phosphate + H(+)</text>
        <dbReference type="Rhea" id="RHEA:19669"/>
        <dbReference type="ChEBI" id="CHEBI:15377"/>
        <dbReference type="ChEBI" id="CHEBI:15378"/>
        <dbReference type="ChEBI" id="CHEBI:37565"/>
        <dbReference type="ChEBI" id="CHEBI:43474"/>
        <dbReference type="ChEBI" id="CHEBI:58189"/>
    </reaction>
    <physiologicalReaction direction="left-to-right" evidence="5">
        <dbReference type="Rhea" id="RHEA:19670"/>
    </physiologicalReaction>
</comment>
<sequence length="320" mass="33714">MIDLTVVSGPLGAGKTTWLLQQADLLECDLLVTNDVADVSIDDSILAPESAGAGRRTVCIAGGCVCCTAWPDLRNTLLQCVNEAHVGTSRRDRQVLLEVSGAAEPDQLLRRLTDDPVLGANVRVARLTVVLDGSDAVRGLRHEAAVRTQVSVADEVVLTRADVVSPTDLRHAAGVVRGLRPDLRLTATARGADHPLGPVVPEVLLVGDDVDGAVGGLSTLAVRLSARTRWAEYALWLHAMTRRHPAGLVRSKGYVTTPAGRALVQSVGAAITVELVATAAVDPDSRSGPTDMTYVLRGLDRDQVRASLSQWVPSAGAADD</sequence>
<dbReference type="SUPFAM" id="SSF52540">
    <property type="entry name" value="P-loop containing nucleoside triphosphate hydrolases"/>
    <property type="match status" value="1"/>
</dbReference>
<evidence type="ECO:0000256" key="3">
    <source>
        <dbReference type="ARBA" id="ARBA00023186"/>
    </source>
</evidence>
<keyword evidence="9" id="KW-1185">Reference proteome</keyword>
<dbReference type="EMBL" id="SZZH01000003">
    <property type="protein sequence ID" value="TKV58399.1"/>
    <property type="molecule type" value="Genomic_DNA"/>
</dbReference>